<feature type="compositionally biased region" description="Basic residues" evidence="1">
    <location>
        <begin position="153"/>
        <end position="166"/>
    </location>
</feature>
<organism evidence="2">
    <name type="scientific">mine drainage metagenome</name>
    <dbReference type="NCBI Taxonomy" id="410659"/>
    <lineage>
        <taxon>unclassified sequences</taxon>
        <taxon>metagenomes</taxon>
        <taxon>ecological metagenomes</taxon>
    </lineage>
</organism>
<feature type="compositionally biased region" description="Low complexity" evidence="1">
    <location>
        <begin position="8"/>
        <end position="40"/>
    </location>
</feature>
<reference evidence="2" key="1">
    <citation type="submission" date="2016-10" db="EMBL/GenBank/DDBJ databases">
        <title>Sequence of Gallionella enrichment culture.</title>
        <authorList>
            <person name="Poehlein A."/>
            <person name="Muehling M."/>
            <person name="Daniel R."/>
        </authorList>
    </citation>
    <scope>NUCLEOTIDE SEQUENCE</scope>
</reference>
<feature type="region of interest" description="Disordered" evidence="1">
    <location>
        <begin position="1"/>
        <end position="67"/>
    </location>
</feature>
<dbReference type="EMBL" id="MLJW01000778">
    <property type="protein sequence ID" value="OIQ82683.1"/>
    <property type="molecule type" value="Genomic_DNA"/>
</dbReference>
<evidence type="ECO:0000256" key="1">
    <source>
        <dbReference type="SAM" id="MobiDB-lite"/>
    </source>
</evidence>
<name>A0A1J5QYZ5_9ZZZZ</name>
<feature type="region of interest" description="Disordered" evidence="1">
    <location>
        <begin position="147"/>
        <end position="166"/>
    </location>
</feature>
<evidence type="ECO:0000313" key="2">
    <source>
        <dbReference type="EMBL" id="OIQ82683.1"/>
    </source>
</evidence>
<protein>
    <submittedName>
        <fullName evidence="2">Uncharacterized protein</fullName>
    </submittedName>
</protein>
<dbReference type="AlphaFoldDB" id="A0A1J5QYZ5"/>
<sequence>MTASAPHSATMRTAATRARSPARIPAVRPRVAARSSSRPASDARREKLPETLSRPRRVPSPSITSSCTTKAVCSSSTAAPTCPARVGSCPPNARYAAATSAGRNRLPPWAAASRLVHRSRYSGPTAAERSVPLAKNSSRRVSWWLIAPPPRAGRGRPRAAARPSRG</sequence>
<gene>
    <name evidence="2" type="ORF">GALL_355390</name>
</gene>
<proteinExistence type="predicted"/>
<accession>A0A1J5QYZ5</accession>
<comment type="caution">
    <text evidence="2">The sequence shown here is derived from an EMBL/GenBank/DDBJ whole genome shotgun (WGS) entry which is preliminary data.</text>
</comment>